<protein>
    <submittedName>
        <fullName evidence="2">Uncharacterized protein</fullName>
    </submittedName>
</protein>
<evidence type="ECO:0000313" key="2">
    <source>
        <dbReference type="EMBL" id="TDQ78313.1"/>
    </source>
</evidence>
<dbReference type="RefSeq" id="WP_133584546.1">
    <property type="nucleotide sequence ID" value="NZ_SNYV01000013.1"/>
</dbReference>
<keyword evidence="1" id="KW-0732">Signal</keyword>
<dbReference type="OrthoDB" id="644481at2"/>
<accession>A0A4R6WEY3</accession>
<dbReference type="EMBL" id="SNYV01000013">
    <property type="protein sequence ID" value="TDQ78313.1"/>
    <property type="molecule type" value="Genomic_DNA"/>
</dbReference>
<feature type="signal peptide" evidence="1">
    <location>
        <begin position="1"/>
        <end position="16"/>
    </location>
</feature>
<dbReference type="Proteomes" id="UP000295292">
    <property type="component" value="Unassembled WGS sequence"/>
</dbReference>
<evidence type="ECO:0000256" key="1">
    <source>
        <dbReference type="SAM" id="SignalP"/>
    </source>
</evidence>
<sequence>MNKLLLVFFVSLTAFAYGQNTSDIGFDIMDFNSKMKTAEWLYRYDIVAWHTSDSVMAQDPNEIKRLGNEWFCFERNGSWHAIYGKYEVNKFDLVFHFKISDDLKVNKTNEAVDTTLLHRYARALQTANNELKSIKDTVNLRFNQYIKENEDQTFTVWILPAFQPNNVAVYGAEFIYTIDYAGTRIIDDKSYYQGQFKGFKVGTPREIGMDFTEIEKPTLGSIFFAWYYKSYFTKILIENSKSISTPFQSNGTWTWIHAKKE</sequence>
<name>A0A4R6WEY3_9SPHI</name>
<comment type="caution">
    <text evidence="2">The sequence shown here is derived from an EMBL/GenBank/DDBJ whole genome shotgun (WGS) entry which is preliminary data.</text>
</comment>
<proteinExistence type="predicted"/>
<evidence type="ECO:0000313" key="3">
    <source>
        <dbReference type="Proteomes" id="UP000295292"/>
    </source>
</evidence>
<reference evidence="2 3" key="1">
    <citation type="submission" date="2019-03" db="EMBL/GenBank/DDBJ databases">
        <title>Genomic Encyclopedia of Archaeal and Bacterial Type Strains, Phase II (KMG-II): from individual species to whole genera.</title>
        <authorList>
            <person name="Goeker M."/>
        </authorList>
    </citation>
    <scope>NUCLEOTIDE SEQUENCE [LARGE SCALE GENOMIC DNA]</scope>
    <source>
        <strain evidence="2 3">DSM 28353</strain>
    </source>
</reference>
<feature type="chain" id="PRO_5020492353" evidence="1">
    <location>
        <begin position="17"/>
        <end position="261"/>
    </location>
</feature>
<gene>
    <name evidence="2" type="ORF">CLV99_2295</name>
</gene>
<keyword evidence="3" id="KW-1185">Reference proteome</keyword>
<dbReference type="AlphaFoldDB" id="A0A4R6WEY3"/>
<organism evidence="2 3">
    <name type="scientific">Sphingobacterium yanglingense</name>
    <dbReference type="NCBI Taxonomy" id="1437280"/>
    <lineage>
        <taxon>Bacteria</taxon>
        <taxon>Pseudomonadati</taxon>
        <taxon>Bacteroidota</taxon>
        <taxon>Sphingobacteriia</taxon>
        <taxon>Sphingobacteriales</taxon>
        <taxon>Sphingobacteriaceae</taxon>
        <taxon>Sphingobacterium</taxon>
    </lineage>
</organism>